<evidence type="ECO:0000256" key="1">
    <source>
        <dbReference type="SAM" id="SignalP"/>
    </source>
</evidence>
<dbReference type="AlphaFoldDB" id="A0A4Y2T897"/>
<reference evidence="2 3" key="1">
    <citation type="journal article" date="2019" name="Sci. Rep.">
        <title>Orb-weaving spider Araneus ventricosus genome elucidates the spidroin gene catalogue.</title>
        <authorList>
            <person name="Kono N."/>
            <person name="Nakamura H."/>
            <person name="Ohtoshi R."/>
            <person name="Moran D.A.P."/>
            <person name="Shinohara A."/>
            <person name="Yoshida Y."/>
            <person name="Fujiwara M."/>
            <person name="Mori M."/>
            <person name="Tomita M."/>
            <person name="Arakawa K."/>
        </authorList>
    </citation>
    <scope>NUCLEOTIDE SEQUENCE [LARGE SCALE GENOMIC DNA]</scope>
</reference>
<name>A0A4Y2T897_ARAVE</name>
<keyword evidence="1" id="KW-0732">Signal</keyword>
<dbReference type="OrthoDB" id="6445937at2759"/>
<gene>
    <name evidence="2" type="ORF">AVEN_67170_1</name>
</gene>
<comment type="caution">
    <text evidence="2">The sequence shown here is derived from an EMBL/GenBank/DDBJ whole genome shotgun (WGS) entry which is preliminary data.</text>
</comment>
<organism evidence="2 3">
    <name type="scientific">Araneus ventricosus</name>
    <name type="common">Orbweaver spider</name>
    <name type="synonym">Epeira ventricosa</name>
    <dbReference type="NCBI Taxonomy" id="182803"/>
    <lineage>
        <taxon>Eukaryota</taxon>
        <taxon>Metazoa</taxon>
        <taxon>Ecdysozoa</taxon>
        <taxon>Arthropoda</taxon>
        <taxon>Chelicerata</taxon>
        <taxon>Arachnida</taxon>
        <taxon>Araneae</taxon>
        <taxon>Araneomorphae</taxon>
        <taxon>Entelegynae</taxon>
        <taxon>Araneoidea</taxon>
        <taxon>Araneidae</taxon>
        <taxon>Araneus</taxon>
    </lineage>
</organism>
<dbReference type="Proteomes" id="UP000499080">
    <property type="component" value="Unassembled WGS sequence"/>
</dbReference>
<protein>
    <submittedName>
        <fullName evidence="2">Uncharacterized protein</fullName>
    </submittedName>
</protein>
<sequence>MPVIRDILAILLVAVYYCEATYLPGSYGLGGANYAAPGLGYPSSPVLNAVPPYGNGLPYNPAGAVAYVVPSQFGNYLVVNDVAGSAYGANYAVAGPGYGVSPKTAGYGSPLGYGYGSNLGSYGNAFYFGKKR</sequence>
<evidence type="ECO:0000313" key="2">
    <source>
        <dbReference type="EMBL" id="GBN96421.1"/>
    </source>
</evidence>
<dbReference type="EMBL" id="BGPR01026583">
    <property type="protein sequence ID" value="GBN96421.1"/>
    <property type="molecule type" value="Genomic_DNA"/>
</dbReference>
<accession>A0A4Y2T897</accession>
<feature type="signal peptide" evidence="1">
    <location>
        <begin position="1"/>
        <end position="20"/>
    </location>
</feature>
<feature type="chain" id="PRO_5021395879" evidence="1">
    <location>
        <begin position="21"/>
        <end position="132"/>
    </location>
</feature>
<feature type="non-terminal residue" evidence="2">
    <location>
        <position position="132"/>
    </location>
</feature>
<evidence type="ECO:0000313" key="3">
    <source>
        <dbReference type="Proteomes" id="UP000499080"/>
    </source>
</evidence>
<proteinExistence type="predicted"/>
<keyword evidence="3" id="KW-1185">Reference proteome</keyword>